<keyword evidence="1" id="KW-0812">Transmembrane</keyword>
<keyword evidence="1" id="KW-1133">Transmembrane helix</keyword>
<gene>
    <name evidence="2" type="ORF">HYY65_11380</name>
</gene>
<feature type="transmembrane region" description="Helical" evidence="1">
    <location>
        <begin position="139"/>
        <end position="161"/>
    </location>
</feature>
<accession>A0A932GR49</accession>
<dbReference type="Pfam" id="PF11158">
    <property type="entry name" value="DUF2938"/>
    <property type="match status" value="1"/>
</dbReference>
<dbReference type="InterPro" id="IPR021329">
    <property type="entry name" value="DUF2938"/>
</dbReference>
<name>A0A932GR49_UNCTE</name>
<dbReference type="EMBL" id="JACPSX010000217">
    <property type="protein sequence ID" value="MBI3015631.1"/>
    <property type="molecule type" value="Genomic_DNA"/>
</dbReference>
<evidence type="ECO:0000313" key="2">
    <source>
        <dbReference type="EMBL" id="MBI3015631.1"/>
    </source>
</evidence>
<proteinExistence type="predicted"/>
<evidence type="ECO:0000256" key="1">
    <source>
        <dbReference type="SAM" id="Phobius"/>
    </source>
</evidence>
<keyword evidence="1" id="KW-0472">Membrane</keyword>
<sequence length="162" mass="17319">MDTWIIVASLLAGILATVGMDLVRALGARVGAMTSGIPLLIGRWVLASLQRGILWGVPVEEEPVQAGEYPVAILGHYFFGALFGLVYTLVIPAASWGWVSGLLFAQVTLPLIWFVFYPALGLGWFGARLGVARSLFTTIAIHVVYGVIVGTVMTIVSGMIFP</sequence>
<comment type="caution">
    <text evidence="2">The sequence shown here is derived from an EMBL/GenBank/DDBJ whole genome shotgun (WGS) entry which is preliminary data.</text>
</comment>
<dbReference type="Proteomes" id="UP000741360">
    <property type="component" value="Unassembled WGS sequence"/>
</dbReference>
<protein>
    <submittedName>
        <fullName evidence="2">DUF2938 family protein</fullName>
    </submittedName>
</protein>
<evidence type="ECO:0000313" key="3">
    <source>
        <dbReference type="Proteomes" id="UP000741360"/>
    </source>
</evidence>
<dbReference type="AlphaFoldDB" id="A0A932GR49"/>
<feature type="transmembrane region" description="Helical" evidence="1">
    <location>
        <begin position="69"/>
        <end position="91"/>
    </location>
</feature>
<organism evidence="2 3">
    <name type="scientific">Tectimicrobiota bacterium</name>
    <dbReference type="NCBI Taxonomy" id="2528274"/>
    <lineage>
        <taxon>Bacteria</taxon>
        <taxon>Pseudomonadati</taxon>
        <taxon>Nitrospinota/Tectimicrobiota group</taxon>
        <taxon>Candidatus Tectimicrobiota</taxon>
    </lineage>
</organism>
<feature type="transmembrane region" description="Helical" evidence="1">
    <location>
        <begin position="103"/>
        <end position="127"/>
    </location>
</feature>
<reference evidence="2" key="1">
    <citation type="submission" date="2020-07" db="EMBL/GenBank/DDBJ databases">
        <title>Huge and variable diversity of episymbiotic CPR bacteria and DPANN archaea in groundwater ecosystems.</title>
        <authorList>
            <person name="He C.Y."/>
            <person name="Keren R."/>
            <person name="Whittaker M."/>
            <person name="Farag I.F."/>
            <person name="Doudna J."/>
            <person name="Cate J.H.D."/>
            <person name="Banfield J.F."/>
        </authorList>
    </citation>
    <scope>NUCLEOTIDE SEQUENCE</scope>
    <source>
        <strain evidence="2">NC_groundwater_717_Ag_S-0.2um_59_8</strain>
    </source>
</reference>